<feature type="compositionally biased region" description="Basic and acidic residues" evidence="3">
    <location>
        <begin position="60"/>
        <end position="74"/>
    </location>
</feature>
<organism evidence="4 5">
    <name type="scientific">Juglans regia</name>
    <name type="common">English walnut</name>
    <dbReference type="NCBI Taxonomy" id="51240"/>
    <lineage>
        <taxon>Eukaryota</taxon>
        <taxon>Viridiplantae</taxon>
        <taxon>Streptophyta</taxon>
        <taxon>Embryophyta</taxon>
        <taxon>Tracheophyta</taxon>
        <taxon>Spermatophyta</taxon>
        <taxon>Magnoliopsida</taxon>
        <taxon>eudicotyledons</taxon>
        <taxon>Gunneridae</taxon>
        <taxon>Pentapetalae</taxon>
        <taxon>rosids</taxon>
        <taxon>fabids</taxon>
        <taxon>Fagales</taxon>
        <taxon>Juglandaceae</taxon>
        <taxon>Juglans</taxon>
    </lineage>
</organism>
<dbReference type="InterPro" id="IPR012875">
    <property type="entry name" value="SDHF4"/>
</dbReference>
<accession>A0A2I4G489</accession>
<evidence type="ECO:0000313" key="5">
    <source>
        <dbReference type="RefSeq" id="XP_018838713.1"/>
    </source>
</evidence>
<dbReference type="Pfam" id="PF07896">
    <property type="entry name" value="DUF1674"/>
    <property type="match status" value="1"/>
</dbReference>
<protein>
    <recommendedName>
        <fullName evidence="2">Succinate dehydrogenase assembly factor 4, mitochondrial</fullName>
    </recommendedName>
</protein>
<comment type="similarity">
    <text evidence="1">Belongs to the SDHAF4 family.</text>
</comment>
<evidence type="ECO:0000313" key="4">
    <source>
        <dbReference type="Proteomes" id="UP000235220"/>
    </source>
</evidence>
<dbReference type="Proteomes" id="UP000235220">
    <property type="component" value="Chromosome 16"/>
</dbReference>
<dbReference type="OrthoDB" id="201362at2759"/>
<dbReference type="AlphaFoldDB" id="A0A2I4G489"/>
<dbReference type="RefSeq" id="XP_018838713.1">
    <property type="nucleotide sequence ID" value="XM_018983168.2"/>
</dbReference>
<dbReference type="GeneID" id="109004581"/>
<feature type="compositionally biased region" description="Polar residues" evidence="3">
    <location>
        <begin position="44"/>
        <end position="59"/>
    </location>
</feature>
<sequence>MASKLGRLFSSISTLSAPKLSLSNSKSYPLAWSVSDSASRLICSATQQPQPLNENTNKQQADETTKNDIQKESEDDHQEEEEDEDDDDFVNKATGEVGGPRGPEPTRFGDWERNGRCSDF</sequence>
<evidence type="ECO:0000256" key="1">
    <source>
        <dbReference type="ARBA" id="ARBA00005701"/>
    </source>
</evidence>
<keyword evidence="4" id="KW-1185">Reference proteome</keyword>
<evidence type="ECO:0000256" key="2">
    <source>
        <dbReference type="ARBA" id="ARBA00022170"/>
    </source>
</evidence>
<dbReference type="KEGG" id="jre:109004581"/>
<dbReference type="PANTHER" id="PTHR28524:SF3">
    <property type="entry name" value="SUCCINATE DEHYDROGENASE ASSEMBLY FACTOR 4, MITOCHONDRIAL"/>
    <property type="match status" value="1"/>
</dbReference>
<feature type="compositionally biased region" description="Acidic residues" evidence="3">
    <location>
        <begin position="75"/>
        <end position="88"/>
    </location>
</feature>
<proteinExistence type="inferred from homology"/>
<reference evidence="5" key="1">
    <citation type="submission" date="2025-08" db="UniProtKB">
        <authorList>
            <consortium name="RefSeq"/>
        </authorList>
    </citation>
    <scope>IDENTIFICATION</scope>
    <source>
        <tissue evidence="5">Leaves</tissue>
    </source>
</reference>
<evidence type="ECO:0000256" key="3">
    <source>
        <dbReference type="SAM" id="MobiDB-lite"/>
    </source>
</evidence>
<dbReference type="FunCoup" id="A0A2I4G489">
    <property type="interactions" value="2"/>
</dbReference>
<feature type="compositionally biased region" description="Basic and acidic residues" evidence="3">
    <location>
        <begin position="107"/>
        <end position="120"/>
    </location>
</feature>
<gene>
    <name evidence="5" type="primary">LOC109004581</name>
</gene>
<name>A0A2I4G489_JUGRE</name>
<dbReference type="Gramene" id="Jr16_01260_p1">
    <property type="protein sequence ID" value="cds.Jr16_01260_p1"/>
    <property type="gene ID" value="Jr16_01260"/>
</dbReference>
<dbReference type="GO" id="GO:0034553">
    <property type="term" value="P:mitochondrial respiratory chain complex II assembly"/>
    <property type="evidence" value="ECO:0000318"/>
    <property type="project" value="GO_Central"/>
</dbReference>
<feature type="region of interest" description="Disordered" evidence="3">
    <location>
        <begin position="44"/>
        <end position="120"/>
    </location>
</feature>
<dbReference type="PANTHER" id="PTHR28524">
    <property type="entry name" value="SUCCINATE DEHYDROGENASE ASSEMBLY FACTOR 4, MITOCHONDRIAL"/>
    <property type="match status" value="1"/>
</dbReference>
<dbReference type="GO" id="GO:0005739">
    <property type="term" value="C:mitochondrion"/>
    <property type="evidence" value="ECO:0000318"/>
    <property type="project" value="GO_Central"/>
</dbReference>